<dbReference type="SUPFAM" id="SSF51735">
    <property type="entry name" value="NAD(P)-binding Rossmann-fold domains"/>
    <property type="match status" value="1"/>
</dbReference>
<feature type="transmembrane region" description="Helical" evidence="9">
    <location>
        <begin position="300"/>
        <end position="321"/>
    </location>
</feature>
<feature type="transmembrane region" description="Helical" evidence="9">
    <location>
        <begin position="333"/>
        <end position="351"/>
    </location>
</feature>
<dbReference type="InterPro" id="IPR036721">
    <property type="entry name" value="RCK_C_sf"/>
</dbReference>
<feature type="transmembrane region" description="Helical" evidence="9">
    <location>
        <begin position="271"/>
        <end position="288"/>
    </location>
</feature>
<sequence>MNSLSLVIVLLAALMTPIIMARFHIANVPTAVAEIIVGILLGKTGFNLIHNNSVLTQLSTLGVIILIFLSGMEINFDLFKRRPKGAKADPRPAPLPLALWSYGSILVLSLLLSLFLRQIGQFQNVILATILFSTIALGVVIAALKEKELLSKPFGQTVLLIAAFGEIIPLLALSVYSAMNGSNAKSLWLISLIFVVAIILLLRFRQIYQWFTQIDKSTTQLDIRMAFFIIITLVAVAEQTGAENILGAFLAGMVMKLLHPREETQDKLTSLGYGFFIPIFFIMTGAKLNLRTLLADRATWILIPLFFACFMVAKLGVYFILKRRFKNSNALAGTFLTSTTITLVLPILTVGRNLHVLTTQQSGAFTIAAVLTCLLAPILFNQFYRPEKEDFQKVTVHFIGANLMTIPIAQQLSKGLYETELLTNSEKNYRTYNSEANVKLVSDWSDAALADAQAFDADIVVLAYSNSKTNFKLANQALKAHVPRIIARFESTDLEDEQADILTAQGVEIYNTYTANVTMLRSLIETPSTLKILNATDAGLYEVVVRNRRFAGYEIQHLPFVDQITISRIYRNGQFVAPHGDTQLHLGDHLIFTGNRQMLATLREQVGKLN</sequence>
<dbReference type="EMBL" id="JQAZ01000005">
    <property type="protein sequence ID" value="KRN30924.1"/>
    <property type="molecule type" value="Genomic_DNA"/>
</dbReference>
<dbReference type="GO" id="GO:0008324">
    <property type="term" value="F:monoatomic cation transmembrane transporter activity"/>
    <property type="evidence" value="ECO:0007669"/>
    <property type="project" value="InterPro"/>
</dbReference>
<evidence type="ECO:0000256" key="5">
    <source>
        <dbReference type="ARBA" id="ARBA00022692"/>
    </source>
</evidence>
<feature type="transmembrane region" description="Helical" evidence="9">
    <location>
        <begin position="225"/>
        <end position="251"/>
    </location>
</feature>
<keyword evidence="3" id="KW-0813">Transport</keyword>
<name>A0A0R2G0C1_9LACO</name>
<gene>
    <name evidence="11" type="ORF">IV38_GL001653</name>
    <name evidence="12" type="ORF">IV40_GL001562</name>
</gene>
<comment type="similarity">
    <text evidence="2">Belongs to the monovalent cation:proton antiporter 2 (CPA2) transporter (TC 2.A.37) family.</text>
</comment>
<dbReference type="GO" id="GO:0015297">
    <property type="term" value="F:antiporter activity"/>
    <property type="evidence" value="ECO:0007669"/>
    <property type="project" value="UniProtKB-KW"/>
</dbReference>
<dbReference type="RefSeq" id="WP_057770055.1">
    <property type="nucleotide sequence ID" value="NZ_JQAT01000004.1"/>
</dbReference>
<evidence type="ECO:0000256" key="1">
    <source>
        <dbReference type="ARBA" id="ARBA00004141"/>
    </source>
</evidence>
<keyword evidence="5 9" id="KW-0812">Transmembrane</keyword>
<dbReference type="OrthoDB" id="9793589at2"/>
<dbReference type="InterPro" id="IPR038770">
    <property type="entry name" value="Na+/solute_symporter_sf"/>
</dbReference>
<evidence type="ECO:0000313" key="13">
    <source>
        <dbReference type="Proteomes" id="UP000051645"/>
    </source>
</evidence>
<feature type="transmembrane region" description="Helical" evidence="9">
    <location>
        <begin position="57"/>
        <end position="76"/>
    </location>
</feature>
<feature type="transmembrane region" description="Helical" evidence="9">
    <location>
        <begin position="363"/>
        <end position="384"/>
    </location>
</feature>
<dbReference type="PATRIC" id="fig|81857.3.peg.1664"/>
<protein>
    <submittedName>
        <fullName evidence="12">Sodium hydrogen exchanger family protein</fullName>
    </submittedName>
</protein>
<comment type="subcellular location">
    <subcellularLocation>
        <location evidence="1">Membrane</location>
        <topology evidence="1">Multi-pass membrane protein</topology>
    </subcellularLocation>
</comment>
<dbReference type="GO" id="GO:0006813">
    <property type="term" value="P:potassium ion transport"/>
    <property type="evidence" value="ECO:0007669"/>
    <property type="project" value="InterPro"/>
</dbReference>
<keyword evidence="8 9" id="KW-0472">Membrane</keyword>
<dbReference type="Gene3D" id="1.20.1530.20">
    <property type="match status" value="1"/>
</dbReference>
<accession>A0A0R2G0C1</accession>
<keyword evidence="6 9" id="KW-1133">Transmembrane helix</keyword>
<dbReference type="Gene3D" id="3.40.50.720">
    <property type="entry name" value="NAD(P)-binding Rossmann-like Domain"/>
    <property type="match status" value="1"/>
</dbReference>
<evidence type="ECO:0000313" key="14">
    <source>
        <dbReference type="Proteomes" id="UP000051751"/>
    </source>
</evidence>
<dbReference type="GO" id="GO:0016020">
    <property type="term" value="C:membrane"/>
    <property type="evidence" value="ECO:0007669"/>
    <property type="project" value="UniProtKB-SubCell"/>
</dbReference>
<proteinExistence type="inferred from homology"/>
<organism evidence="12 13">
    <name type="scientific">Lactobacillus selangorensis</name>
    <dbReference type="NCBI Taxonomy" id="81857"/>
    <lineage>
        <taxon>Bacteria</taxon>
        <taxon>Bacillati</taxon>
        <taxon>Bacillota</taxon>
        <taxon>Bacilli</taxon>
        <taxon>Lactobacillales</taxon>
        <taxon>Lactobacillaceae</taxon>
        <taxon>Lactobacillus</taxon>
    </lineage>
</organism>
<evidence type="ECO:0000259" key="10">
    <source>
        <dbReference type="PROSITE" id="PS51202"/>
    </source>
</evidence>
<keyword evidence="13" id="KW-1185">Reference proteome</keyword>
<evidence type="ECO:0000256" key="9">
    <source>
        <dbReference type="SAM" id="Phobius"/>
    </source>
</evidence>
<feature type="transmembrane region" description="Helical" evidence="9">
    <location>
        <begin position="97"/>
        <end position="116"/>
    </location>
</feature>
<feature type="transmembrane region" description="Helical" evidence="9">
    <location>
        <begin position="122"/>
        <end position="144"/>
    </location>
</feature>
<dbReference type="EMBL" id="JQAT01000004">
    <property type="protein sequence ID" value="KRN28200.1"/>
    <property type="molecule type" value="Genomic_DNA"/>
</dbReference>
<dbReference type="SUPFAM" id="SSF116726">
    <property type="entry name" value="TrkA C-terminal domain-like"/>
    <property type="match status" value="1"/>
</dbReference>
<feature type="transmembrane region" description="Helical" evidence="9">
    <location>
        <begin position="156"/>
        <end position="179"/>
    </location>
</feature>
<keyword evidence="4" id="KW-0050">Antiport</keyword>
<evidence type="ECO:0000256" key="8">
    <source>
        <dbReference type="ARBA" id="ARBA00023136"/>
    </source>
</evidence>
<evidence type="ECO:0000313" key="11">
    <source>
        <dbReference type="EMBL" id="KRN28200.1"/>
    </source>
</evidence>
<reference evidence="13 14" key="1">
    <citation type="journal article" date="2015" name="Genome Announc.">
        <title>Expanding the biotechnology potential of lactobacilli through comparative genomics of 213 strains and associated genera.</title>
        <authorList>
            <person name="Sun Z."/>
            <person name="Harris H.M."/>
            <person name="McCann A."/>
            <person name="Guo C."/>
            <person name="Argimon S."/>
            <person name="Zhang W."/>
            <person name="Yang X."/>
            <person name="Jeffery I.B."/>
            <person name="Cooney J.C."/>
            <person name="Kagawa T.F."/>
            <person name="Liu W."/>
            <person name="Song Y."/>
            <person name="Salvetti E."/>
            <person name="Wrobel A."/>
            <person name="Rasinkangas P."/>
            <person name="Parkhill J."/>
            <person name="Rea M.C."/>
            <person name="O'Sullivan O."/>
            <person name="Ritari J."/>
            <person name="Douillard F.P."/>
            <person name="Paul Ross R."/>
            <person name="Yang R."/>
            <person name="Briner A.E."/>
            <person name="Felis G.E."/>
            <person name="de Vos W.M."/>
            <person name="Barrangou R."/>
            <person name="Klaenhammer T.R."/>
            <person name="Caufield P.W."/>
            <person name="Cui Y."/>
            <person name="Zhang H."/>
            <person name="O'Toole P.W."/>
        </authorList>
    </citation>
    <scope>NUCLEOTIDE SEQUENCE [LARGE SCALE GENOMIC DNA]</scope>
    <source>
        <strain evidence="11 14">ATCC BAA-66</strain>
        <strain evidence="12 13">DSM 13344</strain>
    </source>
</reference>
<dbReference type="GO" id="GO:1902600">
    <property type="term" value="P:proton transmembrane transport"/>
    <property type="evidence" value="ECO:0007669"/>
    <property type="project" value="InterPro"/>
</dbReference>
<feature type="domain" description="RCK C-terminal" evidence="10">
    <location>
        <begin position="527"/>
        <end position="608"/>
    </location>
</feature>
<evidence type="ECO:0000256" key="2">
    <source>
        <dbReference type="ARBA" id="ARBA00005551"/>
    </source>
</evidence>
<dbReference type="Proteomes" id="UP000051645">
    <property type="component" value="Unassembled WGS sequence"/>
</dbReference>
<dbReference type="Pfam" id="PF02080">
    <property type="entry name" value="TrkA_C"/>
    <property type="match status" value="1"/>
</dbReference>
<dbReference type="InterPro" id="IPR036291">
    <property type="entry name" value="NAD(P)-bd_dom_sf"/>
</dbReference>
<evidence type="ECO:0000256" key="6">
    <source>
        <dbReference type="ARBA" id="ARBA00022989"/>
    </source>
</evidence>
<evidence type="ECO:0000256" key="3">
    <source>
        <dbReference type="ARBA" id="ARBA00022448"/>
    </source>
</evidence>
<evidence type="ECO:0000256" key="4">
    <source>
        <dbReference type="ARBA" id="ARBA00022449"/>
    </source>
</evidence>
<dbReference type="STRING" id="81857.IV38_GL001653"/>
<feature type="transmembrane region" description="Helical" evidence="9">
    <location>
        <begin position="185"/>
        <end position="204"/>
    </location>
</feature>
<evidence type="ECO:0000313" key="12">
    <source>
        <dbReference type="EMBL" id="KRN30924.1"/>
    </source>
</evidence>
<comment type="caution">
    <text evidence="12">The sequence shown here is derived from an EMBL/GenBank/DDBJ whole genome shotgun (WGS) entry which is preliminary data.</text>
</comment>
<dbReference type="Gene3D" id="3.30.70.1450">
    <property type="entry name" value="Regulator of K+ conductance, C-terminal domain"/>
    <property type="match status" value="1"/>
</dbReference>
<dbReference type="InterPro" id="IPR006037">
    <property type="entry name" value="RCK_C"/>
</dbReference>
<evidence type="ECO:0000256" key="7">
    <source>
        <dbReference type="ARBA" id="ARBA00023065"/>
    </source>
</evidence>
<dbReference type="PROSITE" id="PS51202">
    <property type="entry name" value="RCK_C"/>
    <property type="match status" value="1"/>
</dbReference>
<keyword evidence="7" id="KW-0406">Ion transport</keyword>
<dbReference type="PANTHER" id="PTHR43562">
    <property type="entry name" value="NAPA-TYPE SODIUM/HYDROGEN ANTIPORTER"/>
    <property type="match status" value="1"/>
</dbReference>
<dbReference type="AlphaFoldDB" id="A0A0R2G0C1"/>
<dbReference type="PANTHER" id="PTHR43562:SF1">
    <property type="entry name" value="NA(+)_H(+) ANTIPORTER YJBQ-RELATED"/>
    <property type="match status" value="1"/>
</dbReference>
<dbReference type="Proteomes" id="UP000051751">
    <property type="component" value="Unassembled WGS sequence"/>
</dbReference>
<dbReference type="Pfam" id="PF00999">
    <property type="entry name" value="Na_H_Exchanger"/>
    <property type="match status" value="1"/>
</dbReference>
<dbReference type="InterPro" id="IPR006153">
    <property type="entry name" value="Cation/H_exchanger_TM"/>
</dbReference>